<organism evidence="1 2">
    <name type="scientific">Patellaria atrata CBS 101060</name>
    <dbReference type="NCBI Taxonomy" id="1346257"/>
    <lineage>
        <taxon>Eukaryota</taxon>
        <taxon>Fungi</taxon>
        <taxon>Dikarya</taxon>
        <taxon>Ascomycota</taxon>
        <taxon>Pezizomycotina</taxon>
        <taxon>Dothideomycetes</taxon>
        <taxon>Dothideomycetes incertae sedis</taxon>
        <taxon>Patellariales</taxon>
        <taxon>Patellariaceae</taxon>
        <taxon>Patellaria</taxon>
    </lineage>
</organism>
<evidence type="ECO:0000313" key="2">
    <source>
        <dbReference type="Proteomes" id="UP000799429"/>
    </source>
</evidence>
<protein>
    <submittedName>
        <fullName evidence="1">Uncharacterized protein</fullName>
    </submittedName>
</protein>
<dbReference type="EMBL" id="MU006089">
    <property type="protein sequence ID" value="KAF2843549.1"/>
    <property type="molecule type" value="Genomic_DNA"/>
</dbReference>
<accession>A0A9P4SJN7</accession>
<comment type="caution">
    <text evidence="1">The sequence shown here is derived from an EMBL/GenBank/DDBJ whole genome shotgun (WGS) entry which is preliminary data.</text>
</comment>
<dbReference type="Proteomes" id="UP000799429">
    <property type="component" value="Unassembled WGS sequence"/>
</dbReference>
<gene>
    <name evidence="1" type="ORF">M501DRAFT_994503</name>
</gene>
<name>A0A9P4SJN7_9PEZI</name>
<dbReference type="OrthoDB" id="3762113at2759"/>
<proteinExistence type="predicted"/>
<reference evidence="1" key="1">
    <citation type="journal article" date="2020" name="Stud. Mycol.">
        <title>101 Dothideomycetes genomes: a test case for predicting lifestyles and emergence of pathogens.</title>
        <authorList>
            <person name="Haridas S."/>
            <person name="Albert R."/>
            <person name="Binder M."/>
            <person name="Bloem J."/>
            <person name="Labutti K."/>
            <person name="Salamov A."/>
            <person name="Andreopoulos B."/>
            <person name="Baker S."/>
            <person name="Barry K."/>
            <person name="Bills G."/>
            <person name="Bluhm B."/>
            <person name="Cannon C."/>
            <person name="Castanera R."/>
            <person name="Culley D."/>
            <person name="Daum C."/>
            <person name="Ezra D."/>
            <person name="Gonzalez J."/>
            <person name="Henrissat B."/>
            <person name="Kuo A."/>
            <person name="Liang C."/>
            <person name="Lipzen A."/>
            <person name="Lutzoni F."/>
            <person name="Magnuson J."/>
            <person name="Mondo S."/>
            <person name="Nolan M."/>
            <person name="Ohm R."/>
            <person name="Pangilinan J."/>
            <person name="Park H.-J."/>
            <person name="Ramirez L."/>
            <person name="Alfaro M."/>
            <person name="Sun H."/>
            <person name="Tritt A."/>
            <person name="Yoshinaga Y."/>
            <person name="Zwiers L.-H."/>
            <person name="Turgeon B."/>
            <person name="Goodwin S."/>
            <person name="Spatafora J."/>
            <person name="Crous P."/>
            <person name="Grigoriev I."/>
        </authorList>
    </citation>
    <scope>NUCLEOTIDE SEQUENCE</scope>
    <source>
        <strain evidence="1">CBS 101060</strain>
    </source>
</reference>
<sequence>MRAKYAIQDADIYNFDETGFMMGVICGGMVVTRADRRGRGKQLQPGNRVCEQRRFCAASFLGCARRQPPRILVHRMQSPAFLGHQDLAKRLDG</sequence>
<evidence type="ECO:0000313" key="1">
    <source>
        <dbReference type="EMBL" id="KAF2843549.1"/>
    </source>
</evidence>
<dbReference type="AlphaFoldDB" id="A0A9P4SJN7"/>
<keyword evidence="2" id="KW-1185">Reference proteome</keyword>